<evidence type="ECO:0008006" key="3">
    <source>
        <dbReference type="Google" id="ProtNLM"/>
    </source>
</evidence>
<comment type="caution">
    <text evidence="1">The sequence shown here is derived from an EMBL/GenBank/DDBJ whole genome shotgun (WGS) entry which is preliminary data.</text>
</comment>
<name>A0A2P6SIJ2_ROSCH</name>
<keyword evidence="2" id="KW-1185">Reference proteome</keyword>
<dbReference type="Proteomes" id="UP000238479">
    <property type="component" value="Chromosome 1"/>
</dbReference>
<dbReference type="AlphaFoldDB" id="A0A2P6SIJ2"/>
<protein>
    <recommendedName>
        <fullName evidence="3">Gag-polypeptide of LTR copia-type</fullName>
    </recommendedName>
</protein>
<accession>A0A2P6SIJ2</accession>
<gene>
    <name evidence="1" type="ORF">RchiOBHm_Chr1g0359621</name>
</gene>
<organism evidence="1 2">
    <name type="scientific">Rosa chinensis</name>
    <name type="common">China rose</name>
    <dbReference type="NCBI Taxonomy" id="74649"/>
    <lineage>
        <taxon>Eukaryota</taxon>
        <taxon>Viridiplantae</taxon>
        <taxon>Streptophyta</taxon>
        <taxon>Embryophyta</taxon>
        <taxon>Tracheophyta</taxon>
        <taxon>Spermatophyta</taxon>
        <taxon>Magnoliopsida</taxon>
        <taxon>eudicotyledons</taxon>
        <taxon>Gunneridae</taxon>
        <taxon>Pentapetalae</taxon>
        <taxon>rosids</taxon>
        <taxon>fabids</taxon>
        <taxon>Rosales</taxon>
        <taxon>Rosaceae</taxon>
        <taxon>Rosoideae</taxon>
        <taxon>Rosoideae incertae sedis</taxon>
        <taxon>Rosa</taxon>
    </lineage>
</organism>
<evidence type="ECO:0000313" key="1">
    <source>
        <dbReference type="EMBL" id="PRQ58466.1"/>
    </source>
</evidence>
<dbReference type="EMBL" id="PDCK01000039">
    <property type="protein sequence ID" value="PRQ58466.1"/>
    <property type="molecule type" value="Genomic_DNA"/>
</dbReference>
<evidence type="ECO:0000313" key="2">
    <source>
        <dbReference type="Proteomes" id="UP000238479"/>
    </source>
</evidence>
<sequence length="116" mass="12974">MVDLKITDENSGESLEFGETSSVAREVVIVQNVTDNSSFGVKLNSTNYQLWQRLMKIHIHGIGKWNYVIGSAARPTAGPKVDEWDTTITIVMRIILKAMTPEVMRSFANYDSPKAI</sequence>
<dbReference type="Gramene" id="PRQ58466">
    <property type="protein sequence ID" value="PRQ58466"/>
    <property type="gene ID" value="RchiOBHm_Chr1g0359621"/>
</dbReference>
<proteinExistence type="predicted"/>
<reference evidence="1 2" key="1">
    <citation type="journal article" date="2018" name="Nat. Genet.">
        <title>The Rosa genome provides new insights in the design of modern roses.</title>
        <authorList>
            <person name="Bendahmane M."/>
        </authorList>
    </citation>
    <scope>NUCLEOTIDE SEQUENCE [LARGE SCALE GENOMIC DNA]</scope>
    <source>
        <strain evidence="2">cv. Old Blush</strain>
    </source>
</reference>